<protein>
    <submittedName>
        <fullName evidence="1">Uncharacterized protein</fullName>
    </submittedName>
</protein>
<organism evidence="1 2">
    <name type="scientific">Niallia circulans</name>
    <name type="common">Bacillus circulans</name>
    <dbReference type="NCBI Taxonomy" id="1397"/>
    <lineage>
        <taxon>Bacteria</taxon>
        <taxon>Bacillati</taxon>
        <taxon>Bacillota</taxon>
        <taxon>Bacilli</taxon>
        <taxon>Bacillales</taxon>
        <taxon>Bacillaceae</taxon>
        <taxon>Niallia</taxon>
    </lineage>
</organism>
<sequence>MNIDKHFLNKKCEVNHCQLRGSRPLKNWKRTEMNWYCEEHFLEYAASRKQKLSAFIEKNRDPEQRKSLSEEQLKLYKHYTEENS</sequence>
<comment type="caution">
    <text evidence="1">The sequence shown here is derived from an EMBL/GenBank/DDBJ whole genome shotgun (WGS) entry which is preliminary data.</text>
</comment>
<gene>
    <name evidence="1" type="ORF">CEQ21_01625</name>
</gene>
<name>A0A553SRU4_NIACI</name>
<dbReference type="EMBL" id="RIBP01000001">
    <property type="protein sequence ID" value="TRZ39688.1"/>
    <property type="molecule type" value="Genomic_DNA"/>
</dbReference>
<reference evidence="2" key="1">
    <citation type="submission" date="2018-10" db="EMBL/GenBank/DDBJ databases">
        <title>FDA dAtabase for Regulatory Grade micrObial Sequences (FDA-ARGOS): Supporting development and validation of Infectious Disease Dx tests.</title>
        <authorList>
            <person name="Minogue T."/>
            <person name="Wolcott M."/>
            <person name="Wasieloski L."/>
            <person name="Aguilar W."/>
            <person name="Moore D."/>
            <person name="Tallon L."/>
            <person name="Sadzewicz L."/>
            <person name="Sengamalay N."/>
            <person name="Ott S."/>
            <person name="Godinez A."/>
            <person name="Nagaraj S."/>
            <person name="Vavikolanu K."/>
            <person name="Vyas G."/>
            <person name="Nadendla S."/>
            <person name="George J."/>
            <person name="Sichtig H."/>
        </authorList>
    </citation>
    <scope>NUCLEOTIDE SEQUENCE [LARGE SCALE GENOMIC DNA]</scope>
    <source>
        <strain evidence="2">FDAARGOS_343</strain>
    </source>
</reference>
<dbReference type="RefSeq" id="WP_185763118.1">
    <property type="nucleotide sequence ID" value="NZ_RIBP01000001.1"/>
</dbReference>
<evidence type="ECO:0000313" key="2">
    <source>
        <dbReference type="Proteomes" id="UP000319837"/>
    </source>
</evidence>
<dbReference type="Proteomes" id="UP000319837">
    <property type="component" value="Unassembled WGS sequence"/>
</dbReference>
<dbReference type="AlphaFoldDB" id="A0A553SRU4"/>
<proteinExistence type="predicted"/>
<evidence type="ECO:0000313" key="1">
    <source>
        <dbReference type="EMBL" id="TRZ39688.1"/>
    </source>
</evidence>
<accession>A0A553SRU4</accession>